<feature type="transmembrane region" description="Helical" evidence="18">
    <location>
        <begin position="371"/>
        <end position="391"/>
    </location>
</feature>
<evidence type="ECO:0000256" key="16">
    <source>
        <dbReference type="ARBA" id="ARBA00034066"/>
    </source>
</evidence>
<feature type="transmembrane region" description="Helical" evidence="18">
    <location>
        <begin position="82"/>
        <end position="101"/>
    </location>
</feature>
<feature type="domain" description="Oligosaccharyl transferase STT3 N-terminal" evidence="19">
    <location>
        <begin position="48"/>
        <end position="291"/>
    </location>
</feature>
<dbReference type="UniPathway" id="UPA00378"/>
<evidence type="ECO:0000256" key="1">
    <source>
        <dbReference type="ARBA" id="ARBA00001936"/>
    </source>
</evidence>
<evidence type="ECO:0000256" key="7">
    <source>
        <dbReference type="ARBA" id="ARBA00022676"/>
    </source>
</evidence>
<dbReference type="Gene3D" id="3.40.50.12610">
    <property type="match status" value="1"/>
</dbReference>
<dbReference type="InParanoid" id="L0HBY2"/>
<comment type="subcellular location">
    <subcellularLocation>
        <location evidence="3">Cell membrane</location>
        <topology evidence="3">Multi-pass membrane protein</topology>
    </subcellularLocation>
</comment>
<dbReference type="Gene3D" id="2.60.40.3390">
    <property type="match status" value="1"/>
</dbReference>
<evidence type="ECO:0000256" key="2">
    <source>
        <dbReference type="ARBA" id="ARBA00001946"/>
    </source>
</evidence>
<feature type="transmembrane region" description="Helical" evidence="18">
    <location>
        <begin position="313"/>
        <end position="333"/>
    </location>
</feature>
<feature type="transmembrane region" description="Helical" evidence="18">
    <location>
        <begin position="420"/>
        <end position="438"/>
    </location>
</feature>
<comment type="cofactor">
    <cofactor evidence="2">
        <name>Mg(2+)</name>
        <dbReference type="ChEBI" id="CHEBI:18420"/>
    </cofactor>
</comment>
<dbReference type="InterPro" id="IPR026410">
    <property type="entry name" value="OlisacTrfase_arch"/>
</dbReference>
<proteinExistence type="inferred from homology"/>
<reference evidence="22 23" key="2">
    <citation type="journal article" date="2014" name="Genome Announc.">
        <title>Complete Genome Sequence of Methanoregula formicica SMSPT, a Mesophilic Hydrogenotrophic Methanogen Isolated from a Methanogenic Upflow Anaerobic Sludge Blanket Reactor.</title>
        <authorList>
            <person name="Yamamoto K."/>
            <person name="Tamaki H."/>
            <person name="Cadillo-Quiroz H."/>
            <person name="Imachi H."/>
            <person name="Kyrpides N."/>
            <person name="Woyke T."/>
            <person name="Goodwin L."/>
            <person name="Zinder S.H."/>
            <person name="Kamagata Y."/>
            <person name="Liu W.T."/>
        </authorList>
    </citation>
    <scope>NUCLEOTIDE SEQUENCE [LARGE SCALE GENOMIC DNA]</scope>
    <source>
        <strain evidence="23">DSM 22288 / NBRC 105244 / SMSP</strain>
    </source>
</reference>
<dbReference type="Proteomes" id="UP000010824">
    <property type="component" value="Chromosome"/>
</dbReference>
<dbReference type="GO" id="GO:0004576">
    <property type="term" value="F:oligosaccharyl transferase activity"/>
    <property type="evidence" value="ECO:0007669"/>
    <property type="project" value="InterPro"/>
</dbReference>
<keyword evidence="12 18" id="KW-1133">Transmembrane helix</keyword>
<evidence type="ECO:0000256" key="17">
    <source>
        <dbReference type="SAM" id="MobiDB-lite"/>
    </source>
</evidence>
<evidence type="ECO:0000313" key="23">
    <source>
        <dbReference type="Proteomes" id="UP000010824"/>
    </source>
</evidence>
<dbReference type="STRING" id="593750.Metfor_0235"/>
<feature type="region of interest" description="Disordered" evidence="17">
    <location>
        <begin position="459"/>
        <end position="484"/>
    </location>
</feature>
<feature type="transmembrane region" description="Helical" evidence="18">
    <location>
        <begin position="286"/>
        <end position="306"/>
    </location>
</feature>
<reference evidence="23" key="1">
    <citation type="submission" date="2011-12" db="EMBL/GenBank/DDBJ databases">
        <title>Complete sequence of Methanoregula formicicum SMSP.</title>
        <authorList>
            <person name="Lucas S."/>
            <person name="Han J."/>
            <person name="Lapidus A."/>
            <person name="Cheng J.-F."/>
            <person name="Goodwin L."/>
            <person name="Pitluck S."/>
            <person name="Peters L."/>
            <person name="Ovchinnikova G."/>
            <person name="Teshima H."/>
            <person name="Detter J.C."/>
            <person name="Han C."/>
            <person name="Tapia R."/>
            <person name="Land M."/>
            <person name="Hauser L."/>
            <person name="Kyrpides N."/>
            <person name="Ivanova N."/>
            <person name="Pagani I."/>
            <person name="Imachi H."/>
            <person name="Tamaki H."/>
            <person name="Sekiguchi Y."/>
            <person name="Kamagata Y."/>
            <person name="Cadillo-Quiroz H."/>
            <person name="Zinder S."/>
            <person name="Liu W.-T."/>
            <person name="Woyke T."/>
        </authorList>
    </citation>
    <scope>NUCLEOTIDE SEQUENCE [LARGE SCALE GENOMIC DNA]</scope>
    <source>
        <strain evidence="23">DSM 22288 / NBRC 105244 / SMSP</strain>
    </source>
</reference>
<dbReference type="HOGENOM" id="CLU_008803_0_0_2"/>
<feature type="compositionally biased region" description="Basic residues" evidence="17">
    <location>
        <begin position="471"/>
        <end position="484"/>
    </location>
</feature>
<keyword evidence="13 18" id="KW-0472">Membrane</keyword>
<feature type="transmembrane region" description="Helical" evidence="18">
    <location>
        <begin position="140"/>
        <end position="162"/>
    </location>
</feature>
<organism evidence="22 23">
    <name type="scientific">Methanoregula formicica (strain DSM 22288 / NBRC 105244 / SMSP)</name>
    <dbReference type="NCBI Taxonomy" id="593750"/>
    <lineage>
        <taxon>Archaea</taxon>
        <taxon>Methanobacteriati</taxon>
        <taxon>Methanobacteriota</taxon>
        <taxon>Stenosarchaea group</taxon>
        <taxon>Methanomicrobia</taxon>
        <taxon>Methanomicrobiales</taxon>
        <taxon>Methanoregulaceae</taxon>
        <taxon>Methanoregula</taxon>
    </lineage>
</organism>
<keyword evidence="11" id="KW-0460">Magnesium</keyword>
<dbReference type="InterPro" id="IPR041154">
    <property type="entry name" value="AglB_P1"/>
</dbReference>
<dbReference type="Pfam" id="PF02516">
    <property type="entry name" value="STT3"/>
    <property type="match status" value="1"/>
</dbReference>
<evidence type="ECO:0000256" key="8">
    <source>
        <dbReference type="ARBA" id="ARBA00022679"/>
    </source>
</evidence>
<evidence type="ECO:0000256" key="5">
    <source>
        <dbReference type="ARBA" id="ARBA00010810"/>
    </source>
</evidence>
<keyword evidence="9 18" id="KW-0812">Transmembrane</keyword>
<feature type="domain" description="Archaeal glycosylation protein B peripheral" evidence="20">
    <location>
        <begin position="793"/>
        <end position="865"/>
    </location>
</feature>
<evidence type="ECO:0000256" key="3">
    <source>
        <dbReference type="ARBA" id="ARBA00004651"/>
    </source>
</evidence>
<evidence type="ECO:0000313" key="22">
    <source>
        <dbReference type="EMBL" id="AGB01316.1"/>
    </source>
</evidence>
<comment type="similarity">
    <text evidence="5">Belongs to the STT3 family.</text>
</comment>
<evidence type="ECO:0000256" key="11">
    <source>
        <dbReference type="ARBA" id="ARBA00022842"/>
    </source>
</evidence>
<feature type="transmembrane region" description="Helical" evidence="18">
    <location>
        <begin position="492"/>
        <end position="513"/>
    </location>
</feature>
<dbReference type="FunCoup" id="L0HBY2">
    <property type="interactions" value="96"/>
</dbReference>
<dbReference type="AlphaFoldDB" id="L0HBY2"/>
<comment type="pathway">
    <text evidence="4">Protein modification; protein glycosylation.</text>
</comment>
<dbReference type="EMBL" id="CP003167">
    <property type="protein sequence ID" value="AGB01316.1"/>
    <property type="molecule type" value="Genomic_DNA"/>
</dbReference>
<evidence type="ECO:0000259" key="21">
    <source>
        <dbReference type="Pfam" id="PF22627"/>
    </source>
</evidence>
<evidence type="ECO:0000259" key="20">
    <source>
        <dbReference type="Pfam" id="PF18079"/>
    </source>
</evidence>
<evidence type="ECO:0000256" key="15">
    <source>
        <dbReference type="ARBA" id="ARBA00030679"/>
    </source>
</evidence>
<dbReference type="PANTHER" id="PTHR13872:SF1">
    <property type="entry name" value="DOLICHYL-DIPHOSPHOOLIGOSACCHARIDE--PROTEIN GLYCOSYLTRANSFERASE SUBUNIT STT3B"/>
    <property type="match status" value="1"/>
</dbReference>
<feature type="transmembrane region" description="Helical" evidence="18">
    <location>
        <begin position="398"/>
        <end position="414"/>
    </location>
</feature>
<name>L0HBY2_METFS</name>
<dbReference type="EC" id="2.4.99.21" evidence="6"/>
<feature type="transmembrane region" description="Helical" evidence="18">
    <location>
        <begin position="168"/>
        <end position="186"/>
    </location>
</feature>
<dbReference type="PANTHER" id="PTHR13872">
    <property type="entry name" value="DOLICHYL-DIPHOSPHOOLIGOSACCHARIDE--PROTEIN GLYCOSYLTRANSFERASE SUBUNIT"/>
    <property type="match status" value="1"/>
</dbReference>
<keyword evidence="14" id="KW-0464">Manganese</keyword>
<evidence type="ECO:0000256" key="9">
    <source>
        <dbReference type="ARBA" id="ARBA00022692"/>
    </source>
</evidence>
<gene>
    <name evidence="22" type="ordered locus">Metfor_0235</name>
</gene>
<dbReference type="InterPro" id="IPR048307">
    <property type="entry name" value="STT3_N"/>
</dbReference>
<evidence type="ECO:0000256" key="10">
    <source>
        <dbReference type="ARBA" id="ARBA00022723"/>
    </source>
</evidence>
<dbReference type="OrthoDB" id="82393at2157"/>
<feature type="transmembrane region" description="Helical" evidence="18">
    <location>
        <begin position="12"/>
        <end position="34"/>
    </location>
</feature>
<comment type="catalytic activity">
    <reaction evidence="16">
        <text>an archaeal dolichyl phosphooligosaccharide + [protein]-L-asparagine = an archaeal dolichyl phosphate + a glycoprotein with the oligosaccharide chain attached by N-beta-D-glycosyl linkage to a protein L-asparagine.</text>
        <dbReference type="EC" id="2.4.99.21"/>
    </reaction>
</comment>
<evidence type="ECO:0000256" key="4">
    <source>
        <dbReference type="ARBA" id="ARBA00004922"/>
    </source>
</evidence>
<feature type="domain" description="AglB-like core" evidence="21">
    <location>
        <begin position="530"/>
        <end position="629"/>
    </location>
</feature>
<dbReference type="Pfam" id="PF18079">
    <property type="entry name" value="AglB_L1"/>
    <property type="match status" value="1"/>
</dbReference>
<protein>
    <recommendedName>
        <fullName evidence="6">dolichyl-phosphooligosaccharide-protein glycotransferase</fullName>
        <ecNumber evidence="6">2.4.99.21</ecNumber>
    </recommendedName>
    <alternativeName>
        <fullName evidence="15">Oligosaccharyl transferase</fullName>
    </alternativeName>
</protein>
<dbReference type="KEGG" id="mfo:Metfor_0235"/>
<comment type="cofactor">
    <cofactor evidence="1">
        <name>Mn(2+)</name>
        <dbReference type="ChEBI" id="CHEBI:29035"/>
    </cofactor>
</comment>
<keyword evidence="23" id="KW-1185">Reference proteome</keyword>
<feature type="transmembrane region" description="Helical" evidence="18">
    <location>
        <begin position="250"/>
        <end position="271"/>
    </location>
</feature>
<dbReference type="GO" id="GO:0005886">
    <property type="term" value="C:plasma membrane"/>
    <property type="evidence" value="ECO:0007669"/>
    <property type="project" value="UniProtKB-SubCell"/>
</dbReference>
<sequence length="866" mass="95336" precursor="true">MVFPPALKKQQVLIALAVGLFALFALWLRLVPLLSIGHSDLIRMVAMDDPFYNLRQTESLLANSLQYGWFDAMTHYPFGTSIYWGPVFPTIIALFCLVTGSATRPEIIGTALLVTPLLAAATVVLMYYVGRAFGDWKTGVLASGFSAIIAGQFFTVSMYGYIDHHIAEVFFSTLFCLLYTGAVLSAKGADIDIRDVKTWGKTAGLAGLAGVGYLLGLFTMPTMILFALIVGLFTLTQFVVDAFRNRTSEYLVVINGTVFLTAIAGLLLFGLKDPGMGLSTYSIGHIYAYLTLIVGTGVLYGLAWLLKGKNPWYYPATLAGCACLVLVLLSLLLPEVFTMFINAVEQFFGQQAVTETVEEAMGWSEGKAWLTYHYGLILFAGGVLVMLYNNWIDEHPHQVFALVWSLVMLISTWQHMRYEYYLAITIALMAAVCVAFVVEKGMPVISPFVRRTRSEHSPAVSASIEKEKAGKGKKKSSRGSKKRTAARSGTDAVLIGLVIATALVAALFCYSSVSTNYSVVSARGDNLIPDWRESLDWLGNNTPDTGVDYLKIYDQKTFAYPEQSYGVMTWWDYGHMITFIAKRIPNANPFQQGVAGPDGAAAFFVSTSESGASRILDNLHTRYVITDSLMDTAKFPPMATWYNSSVKESPYMEYLYVPGAEGSGMVEARLIYTPLYYHTMVSRLHNLDGSMVQPARILYIEYSDPGITGLSFPLIVNAEEMDTANATERARTFNSQARPGYHAKLISVSLLSPADTVPALQHYRLVHESPTNSLASDSADLKFVKTFEYVKGAHIRGDGIIAVPLITNTGRTFTYYQESTDGEFIVPYSTTGNEYDVRATGKYQIIATGREFDVPESAVIEGLTIH</sequence>
<dbReference type="InterPro" id="IPR003674">
    <property type="entry name" value="Oligo_trans_STT3"/>
</dbReference>
<dbReference type="Pfam" id="PF22627">
    <property type="entry name" value="AglB_core-like"/>
    <property type="match status" value="1"/>
</dbReference>
<dbReference type="InterPro" id="IPR054479">
    <property type="entry name" value="AglB-like_core"/>
</dbReference>
<dbReference type="eggNOG" id="arCOG02043">
    <property type="taxonomic scope" value="Archaea"/>
</dbReference>
<dbReference type="NCBIfam" id="TIGR04154">
    <property type="entry name" value="archaeo_STT3"/>
    <property type="match status" value="1"/>
</dbReference>
<evidence type="ECO:0000256" key="13">
    <source>
        <dbReference type="ARBA" id="ARBA00023136"/>
    </source>
</evidence>
<keyword evidence="8" id="KW-0808">Transferase</keyword>
<keyword evidence="7" id="KW-0328">Glycosyltransferase</keyword>
<evidence type="ECO:0000256" key="14">
    <source>
        <dbReference type="ARBA" id="ARBA00023211"/>
    </source>
</evidence>
<evidence type="ECO:0000256" key="6">
    <source>
        <dbReference type="ARBA" id="ARBA00012602"/>
    </source>
</evidence>
<dbReference type="GO" id="GO:0046872">
    <property type="term" value="F:metal ion binding"/>
    <property type="evidence" value="ECO:0007669"/>
    <property type="project" value="UniProtKB-KW"/>
</dbReference>
<evidence type="ECO:0000256" key="18">
    <source>
        <dbReference type="SAM" id="Phobius"/>
    </source>
</evidence>
<feature type="transmembrane region" description="Helical" evidence="18">
    <location>
        <begin position="107"/>
        <end position="128"/>
    </location>
</feature>
<evidence type="ECO:0000256" key="12">
    <source>
        <dbReference type="ARBA" id="ARBA00022989"/>
    </source>
</evidence>
<evidence type="ECO:0000259" key="19">
    <source>
        <dbReference type="Pfam" id="PF02516"/>
    </source>
</evidence>
<accession>L0HBY2</accession>
<keyword evidence="10" id="KW-0479">Metal-binding</keyword>